<keyword evidence="2" id="KW-1185">Reference proteome</keyword>
<proteinExistence type="predicted"/>
<accession>A0A939B8L9</accession>
<name>A0A939B8L9_9BACT</name>
<comment type="caution">
    <text evidence="1">The sequence shown here is derived from an EMBL/GenBank/DDBJ whole genome shotgun (WGS) entry which is preliminary data.</text>
</comment>
<organism evidence="1 2">
    <name type="scientific">Marseilla massiliensis</name>
    <dbReference type="NCBI Taxonomy" id="1841864"/>
    <lineage>
        <taxon>Bacteria</taxon>
        <taxon>Pseudomonadati</taxon>
        <taxon>Bacteroidota</taxon>
        <taxon>Bacteroidia</taxon>
        <taxon>Bacteroidales</taxon>
        <taxon>Prevotellaceae</taxon>
        <taxon>Marseilla</taxon>
    </lineage>
</organism>
<evidence type="ECO:0000313" key="2">
    <source>
        <dbReference type="Proteomes" id="UP000706891"/>
    </source>
</evidence>
<evidence type="ECO:0000313" key="1">
    <source>
        <dbReference type="EMBL" id="MBM6674906.1"/>
    </source>
</evidence>
<reference evidence="1" key="2">
    <citation type="journal article" date="2021" name="Sci. Rep.">
        <title>The distribution of antibiotic resistance genes in chicken gut microbiota commensals.</title>
        <authorList>
            <person name="Juricova H."/>
            <person name="Matiasovicova J."/>
            <person name="Kubasova T."/>
            <person name="Cejkova D."/>
            <person name="Rychlik I."/>
        </authorList>
    </citation>
    <scope>NUCLEOTIDE SEQUENCE</scope>
    <source>
        <strain evidence="1">An824</strain>
    </source>
</reference>
<dbReference type="RefSeq" id="WP_205105964.1">
    <property type="nucleotide sequence ID" value="NZ_JACJJG010000152.1"/>
</dbReference>
<dbReference type="AlphaFoldDB" id="A0A939B8L9"/>
<gene>
    <name evidence="1" type="ORF">H6A34_13640</name>
</gene>
<sequence>MKEIVVLLTSCVNPTKMINTTLSDPNIRIGQYINALMWYLENTPYDIYYVDNSNVDIKQYLDEITLEKYHNRLTTYHFKGNEYFEKGKGAGELEIIEYFIKHSSISKQTLVVKISGRIIIRNLQTIIKCSNNKMQICIHNHYCPVKVDK</sequence>
<dbReference type="EMBL" id="JACJJG010000152">
    <property type="protein sequence ID" value="MBM6674906.1"/>
    <property type="molecule type" value="Genomic_DNA"/>
</dbReference>
<protein>
    <submittedName>
        <fullName evidence="1">Uncharacterized protein</fullName>
    </submittedName>
</protein>
<dbReference type="Proteomes" id="UP000706891">
    <property type="component" value="Unassembled WGS sequence"/>
</dbReference>
<reference evidence="1" key="1">
    <citation type="submission" date="2020-08" db="EMBL/GenBank/DDBJ databases">
        <authorList>
            <person name="Cejkova D."/>
            <person name="Kubasova T."/>
            <person name="Jahodarova E."/>
            <person name="Rychlik I."/>
        </authorList>
    </citation>
    <scope>NUCLEOTIDE SEQUENCE</scope>
    <source>
        <strain evidence="1">An824</strain>
    </source>
</reference>